<dbReference type="GO" id="GO:0005634">
    <property type="term" value="C:nucleus"/>
    <property type="evidence" value="ECO:0007669"/>
    <property type="project" value="TreeGrafter"/>
</dbReference>
<dbReference type="SUPFAM" id="SSF57850">
    <property type="entry name" value="RING/U-box"/>
    <property type="match status" value="1"/>
</dbReference>
<dbReference type="InterPro" id="IPR013083">
    <property type="entry name" value="Znf_RING/FYVE/PHD"/>
</dbReference>
<evidence type="ECO:0000313" key="3">
    <source>
        <dbReference type="Proteomes" id="UP000327468"/>
    </source>
</evidence>
<dbReference type="GO" id="GO:0016567">
    <property type="term" value="P:protein ubiquitination"/>
    <property type="evidence" value="ECO:0007669"/>
    <property type="project" value="TreeGrafter"/>
</dbReference>
<evidence type="ECO:0008006" key="4">
    <source>
        <dbReference type="Google" id="ProtNLM"/>
    </source>
</evidence>
<organism evidence="2 3">
    <name type="scientific">Pangasianodon hypophthalmus</name>
    <name type="common">Striped catfish</name>
    <name type="synonym">Helicophagus hypophthalmus</name>
    <dbReference type="NCBI Taxonomy" id="310915"/>
    <lineage>
        <taxon>Eukaryota</taxon>
        <taxon>Metazoa</taxon>
        <taxon>Chordata</taxon>
        <taxon>Craniata</taxon>
        <taxon>Vertebrata</taxon>
        <taxon>Euteleostomi</taxon>
        <taxon>Actinopterygii</taxon>
        <taxon>Neopterygii</taxon>
        <taxon>Teleostei</taxon>
        <taxon>Ostariophysi</taxon>
        <taxon>Siluriformes</taxon>
        <taxon>Pangasiidae</taxon>
        <taxon>Pangasianodon</taxon>
    </lineage>
</organism>
<sequence>MDRVSLEENRGEVDCALENLLEMRMESQCDPSPLHWRRLSGAVCPAHAHAGPGFRVPGAVGVVGALSVLYQLIEKAKEILTESNIPHGHCVICLYGFQEGEVFTKTSCYHYFHSHCLGRYVSTFGGEELQEAVKGSWRIKTRAEDSHEQGAGSGWFKETGSETEDSGFWKRKGGHRNEAGRIASSFTLTMPPLTPQTPPPPTRQTLTPPNRRLILSLLRAPVRILVLLVRRTRCAHPIAELLTLLTPHALMLLTLLTAGDSRWSLEEAGETEEKEEVDEEDMWLMRFLRLCWRTWPSSACLQQKAAGTAERLRTPANTETDI</sequence>
<dbReference type="GO" id="GO:0061630">
    <property type="term" value="F:ubiquitin protein ligase activity"/>
    <property type="evidence" value="ECO:0007669"/>
    <property type="project" value="InterPro"/>
</dbReference>
<protein>
    <recommendedName>
        <fullName evidence="4">RING-type domain-containing protein</fullName>
    </recommendedName>
</protein>
<feature type="compositionally biased region" description="Pro residues" evidence="1">
    <location>
        <begin position="192"/>
        <end position="202"/>
    </location>
</feature>
<dbReference type="Proteomes" id="UP000327468">
    <property type="component" value="Chromosome 13"/>
</dbReference>
<dbReference type="AlphaFoldDB" id="A0A5N5MEV1"/>
<dbReference type="InterPro" id="IPR039133">
    <property type="entry name" value="RNF25"/>
</dbReference>
<name>A0A5N5MEV1_PANHP</name>
<dbReference type="EMBL" id="VFJC01000014">
    <property type="protein sequence ID" value="KAB5553558.1"/>
    <property type="molecule type" value="Genomic_DNA"/>
</dbReference>
<accession>A0A5N5MEV1</accession>
<comment type="caution">
    <text evidence="2">The sequence shown here is derived from an EMBL/GenBank/DDBJ whole genome shotgun (WGS) entry which is preliminary data.</text>
</comment>
<evidence type="ECO:0000313" key="2">
    <source>
        <dbReference type="EMBL" id="KAB5553558.1"/>
    </source>
</evidence>
<dbReference type="PANTHER" id="PTHR13198">
    <property type="entry name" value="RING FINGER PROTEIN 25"/>
    <property type="match status" value="1"/>
</dbReference>
<evidence type="ECO:0000256" key="1">
    <source>
        <dbReference type="SAM" id="MobiDB-lite"/>
    </source>
</evidence>
<reference evidence="2 3" key="1">
    <citation type="submission" date="2019-06" db="EMBL/GenBank/DDBJ databases">
        <title>A chromosome-scale genome assembly of the striped catfish, Pangasianodon hypophthalmus.</title>
        <authorList>
            <person name="Wen M."/>
            <person name="Zahm M."/>
            <person name="Roques C."/>
            <person name="Cabau C."/>
            <person name="Klopp C."/>
            <person name="Donnadieu C."/>
            <person name="Jouanno E."/>
            <person name="Avarre J.-C."/>
            <person name="Campet M."/>
            <person name="Ha T.T.T."/>
            <person name="Dugue R."/>
            <person name="Lampietro C."/>
            <person name="Louis A."/>
            <person name="Herpin A."/>
            <person name="Echchiki A."/>
            <person name="Berthelot C."/>
            <person name="Parey E."/>
            <person name="Roest-Crollius H."/>
            <person name="Braasch I."/>
            <person name="Postlethwait J."/>
            <person name="Bobe J."/>
            <person name="Montfort J."/>
            <person name="Bouchez O."/>
            <person name="Begum T."/>
            <person name="Schartl M."/>
            <person name="Guiguen Y."/>
        </authorList>
    </citation>
    <scope>NUCLEOTIDE SEQUENCE [LARGE SCALE GENOMIC DNA]</scope>
    <source>
        <strain evidence="2 3">Indonesia</strain>
        <tissue evidence="2">Blood</tissue>
    </source>
</reference>
<keyword evidence="3" id="KW-1185">Reference proteome</keyword>
<feature type="region of interest" description="Disordered" evidence="1">
    <location>
        <begin position="148"/>
        <end position="208"/>
    </location>
</feature>
<dbReference type="PANTHER" id="PTHR13198:SF4">
    <property type="entry name" value="E3 UBIQUITIN-PROTEIN LIGASE RNF25"/>
    <property type="match status" value="1"/>
</dbReference>
<dbReference type="Gene3D" id="3.30.40.10">
    <property type="entry name" value="Zinc/RING finger domain, C3HC4 (zinc finger)"/>
    <property type="match status" value="1"/>
</dbReference>
<proteinExistence type="predicted"/>
<gene>
    <name evidence="2" type="ORF">PHYPO_G00040010</name>
</gene>